<dbReference type="PANTHER" id="PTHR16255:SF4">
    <property type="entry name" value="SPORULATION PROTEIN RMD8"/>
    <property type="match status" value="1"/>
</dbReference>
<keyword evidence="5" id="KW-1185">Reference proteome</keyword>
<name>A0AA39NWI6_9AGAR</name>
<dbReference type="AlphaFoldDB" id="A0AA39NWI6"/>
<feature type="domain" description="DUF155" evidence="3">
    <location>
        <begin position="221"/>
        <end position="369"/>
    </location>
</feature>
<feature type="compositionally biased region" description="Basic and acidic residues" evidence="2">
    <location>
        <begin position="192"/>
        <end position="204"/>
    </location>
</feature>
<feature type="compositionally biased region" description="Low complexity" evidence="2">
    <location>
        <begin position="120"/>
        <end position="134"/>
    </location>
</feature>
<gene>
    <name evidence="4" type="ORF">IW261DRAFT_1506550</name>
</gene>
<feature type="compositionally biased region" description="Low complexity" evidence="2">
    <location>
        <begin position="30"/>
        <end position="41"/>
    </location>
</feature>
<evidence type="ECO:0000256" key="1">
    <source>
        <dbReference type="ARBA" id="ARBA00008306"/>
    </source>
</evidence>
<dbReference type="InterPro" id="IPR051624">
    <property type="entry name" value="RMD1/Sad1-interacting"/>
</dbReference>
<organism evidence="4 5">
    <name type="scientific">Armillaria novae-zelandiae</name>
    <dbReference type="NCBI Taxonomy" id="153914"/>
    <lineage>
        <taxon>Eukaryota</taxon>
        <taxon>Fungi</taxon>
        <taxon>Dikarya</taxon>
        <taxon>Basidiomycota</taxon>
        <taxon>Agaricomycotina</taxon>
        <taxon>Agaricomycetes</taxon>
        <taxon>Agaricomycetidae</taxon>
        <taxon>Agaricales</taxon>
        <taxon>Marasmiineae</taxon>
        <taxon>Physalacriaceae</taxon>
        <taxon>Armillaria</taxon>
    </lineage>
</organism>
<evidence type="ECO:0000256" key="2">
    <source>
        <dbReference type="SAM" id="MobiDB-lite"/>
    </source>
</evidence>
<evidence type="ECO:0000313" key="4">
    <source>
        <dbReference type="EMBL" id="KAK0472718.1"/>
    </source>
</evidence>
<accession>A0AA39NWI6</accession>
<reference evidence="4" key="1">
    <citation type="submission" date="2023-06" db="EMBL/GenBank/DDBJ databases">
        <authorList>
            <consortium name="Lawrence Berkeley National Laboratory"/>
            <person name="Ahrendt S."/>
            <person name="Sahu N."/>
            <person name="Indic B."/>
            <person name="Wong-Bajracharya J."/>
            <person name="Merenyi Z."/>
            <person name="Ke H.-M."/>
            <person name="Monk M."/>
            <person name="Kocsube S."/>
            <person name="Drula E."/>
            <person name="Lipzen A."/>
            <person name="Balint B."/>
            <person name="Henrissat B."/>
            <person name="Andreopoulos B."/>
            <person name="Martin F.M."/>
            <person name="Harder C.B."/>
            <person name="Rigling D."/>
            <person name="Ford K.L."/>
            <person name="Foster G.D."/>
            <person name="Pangilinan J."/>
            <person name="Papanicolaou A."/>
            <person name="Barry K."/>
            <person name="LaButti K."/>
            <person name="Viragh M."/>
            <person name="Koriabine M."/>
            <person name="Yan M."/>
            <person name="Riley R."/>
            <person name="Champramary S."/>
            <person name="Plett K.L."/>
            <person name="Tsai I.J."/>
            <person name="Slot J."/>
            <person name="Sipos G."/>
            <person name="Plett J."/>
            <person name="Nagy L.G."/>
            <person name="Grigoriev I.V."/>
        </authorList>
    </citation>
    <scope>NUCLEOTIDE SEQUENCE</scope>
    <source>
        <strain evidence="4">ICMP 16352</strain>
    </source>
</reference>
<feature type="region of interest" description="Disordered" evidence="2">
    <location>
        <begin position="1"/>
        <end position="52"/>
    </location>
</feature>
<dbReference type="Proteomes" id="UP001175227">
    <property type="component" value="Unassembled WGS sequence"/>
</dbReference>
<comment type="similarity">
    <text evidence="1">Belongs to the RMD1/sif2 family.</text>
</comment>
<dbReference type="PANTHER" id="PTHR16255">
    <property type="entry name" value="REQUIRED FOR MEIOTIC NUCLEAR DIVISION PROTEIN 1 HOMOLOG"/>
    <property type="match status" value="1"/>
</dbReference>
<feature type="compositionally biased region" description="Polar residues" evidence="2">
    <location>
        <begin position="17"/>
        <end position="29"/>
    </location>
</feature>
<dbReference type="InterPro" id="IPR003734">
    <property type="entry name" value="DUF155"/>
</dbReference>
<evidence type="ECO:0000259" key="3">
    <source>
        <dbReference type="Pfam" id="PF02582"/>
    </source>
</evidence>
<proteinExistence type="inferred from homology"/>
<feature type="region of interest" description="Disordered" evidence="2">
    <location>
        <begin position="150"/>
        <end position="209"/>
    </location>
</feature>
<evidence type="ECO:0000313" key="5">
    <source>
        <dbReference type="Proteomes" id="UP001175227"/>
    </source>
</evidence>
<feature type="compositionally biased region" description="Polar residues" evidence="2">
    <location>
        <begin position="152"/>
        <end position="174"/>
    </location>
</feature>
<sequence>TVLPSTTKAPGRRTRTNRLGSSSSGIEDNSQAQSASVSSAAKDQRTSKTSQKLVVLPEAERMSKEQRHRAGYKRLTAYCVAEVSNMKLLVMYLKHKHNISPRIFDEAMYAVRSSEQDPNSGSSRSSAFASSDASTNMMTRLSEAEENGFQGKFTNDTAHSSLPNHDGYISSSPVMTRGAYEAEMSQVKRTTTHSDTEREPESPEIRLTNPPTQLNVEDVAEVERSILEDIENAKTITRRIAEDDWEIEECHFTHDPHITYPRIYNEFFIQRLNRARTSSNCPSLTLGTQSTLLTHYETNTQRVLSSPSTLAESGALQLRRNEALKLIGRIVNWVSNVLDMPELFWDEASSKELYDAVREYMEIKGRVQVSNEKLGIASDFLDAIYERLYNSAMERIT</sequence>
<feature type="region of interest" description="Disordered" evidence="2">
    <location>
        <begin position="114"/>
        <end position="135"/>
    </location>
</feature>
<comment type="caution">
    <text evidence="4">The sequence shown here is derived from an EMBL/GenBank/DDBJ whole genome shotgun (WGS) entry which is preliminary data.</text>
</comment>
<feature type="non-terminal residue" evidence="4">
    <location>
        <position position="1"/>
    </location>
</feature>
<dbReference type="EMBL" id="JAUEPR010000038">
    <property type="protein sequence ID" value="KAK0472718.1"/>
    <property type="molecule type" value="Genomic_DNA"/>
</dbReference>
<dbReference type="GO" id="GO:0005739">
    <property type="term" value="C:mitochondrion"/>
    <property type="evidence" value="ECO:0007669"/>
    <property type="project" value="UniProtKB-ARBA"/>
</dbReference>
<protein>
    <submittedName>
        <fullName evidence="4">DUF155-domain-containing protein</fullName>
    </submittedName>
</protein>
<dbReference type="Pfam" id="PF02582">
    <property type="entry name" value="DUF155"/>
    <property type="match status" value="1"/>
</dbReference>